<proteinExistence type="predicted"/>
<dbReference type="Proteomes" id="UP000289886">
    <property type="component" value="Unassembled WGS sequence"/>
</dbReference>
<organism evidence="1 2">
    <name type="scientific">Acipenser ruthenus</name>
    <name type="common">Sterlet sturgeon</name>
    <dbReference type="NCBI Taxonomy" id="7906"/>
    <lineage>
        <taxon>Eukaryota</taxon>
        <taxon>Metazoa</taxon>
        <taxon>Chordata</taxon>
        <taxon>Craniata</taxon>
        <taxon>Vertebrata</taxon>
        <taxon>Euteleostomi</taxon>
        <taxon>Actinopterygii</taxon>
        <taxon>Chondrostei</taxon>
        <taxon>Acipenseriformes</taxon>
        <taxon>Acipenseridae</taxon>
        <taxon>Acipenser</taxon>
    </lineage>
</organism>
<accession>A0A444U3A1</accession>
<name>A0A444U3A1_ACIRT</name>
<evidence type="ECO:0000313" key="2">
    <source>
        <dbReference type="Proteomes" id="UP000289886"/>
    </source>
</evidence>
<keyword evidence="2" id="KW-1185">Reference proteome</keyword>
<sequence>MKRNYPSNAEKRKQSQEAMHMVTYPKPVVANTPNTAVDLNGLRNPPMDSRGWSGAWGCGEGLLISSYCHGVMLVVATLAAMQGTPAGPTQAVATLAAAVLTAAMPTVVKGHSSRGNSACGIAGSGNAVIAYYTALCTTGLC</sequence>
<dbReference type="AlphaFoldDB" id="A0A444U3A1"/>
<reference evidence="1 2" key="1">
    <citation type="submission" date="2019-01" db="EMBL/GenBank/DDBJ databases">
        <title>Draft Genome and Complete Hox-Cluster Characterization of the Sterlet Sturgeon (Acipenser ruthenus).</title>
        <authorList>
            <person name="Wei Q."/>
        </authorList>
    </citation>
    <scope>NUCLEOTIDE SEQUENCE [LARGE SCALE GENOMIC DNA]</scope>
    <source>
        <strain evidence="1">WHYD16114868_AA</strain>
        <tissue evidence="1">Blood</tissue>
    </source>
</reference>
<evidence type="ECO:0000313" key="1">
    <source>
        <dbReference type="EMBL" id="RXM29630.1"/>
    </source>
</evidence>
<comment type="caution">
    <text evidence="1">The sequence shown here is derived from an EMBL/GenBank/DDBJ whole genome shotgun (WGS) entry which is preliminary data.</text>
</comment>
<dbReference type="EMBL" id="SCEB01215421">
    <property type="protein sequence ID" value="RXM29630.1"/>
    <property type="molecule type" value="Genomic_DNA"/>
</dbReference>
<gene>
    <name evidence="1" type="ORF">EOD39_8638</name>
</gene>
<protein>
    <submittedName>
        <fullName evidence="1">Uncharacterized protein</fullName>
    </submittedName>
</protein>